<dbReference type="Gene3D" id="3.30.43.10">
    <property type="entry name" value="Uridine Diphospho-n-acetylenolpyruvylglucosamine Reductase, domain 2"/>
    <property type="match status" value="1"/>
</dbReference>
<keyword evidence="7" id="KW-1185">Reference proteome</keyword>
<dbReference type="Pfam" id="PF01565">
    <property type="entry name" value="FAD_binding_4"/>
    <property type="match status" value="1"/>
</dbReference>
<protein>
    <submittedName>
        <fullName evidence="6">FAD-binding protein</fullName>
    </submittedName>
</protein>
<dbReference type="InterPro" id="IPR016166">
    <property type="entry name" value="FAD-bd_PCMH"/>
</dbReference>
<evidence type="ECO:0000313" key="7">
    <source>
        <dbReference type="Proteomes" id="UP000483802"/>
    </source>
</evidence>
<dbReference type="InterPro" id="IPR016164">
    <property type="entry name" value="FAD-linked_Oxase-like_C"/>
</dbReference>
<name>A0A6L6WX25_9ACTN</name>
<dbReference type="PANTHER" id="PTHR11748:SF114">
    <property type="entry name" value="ARYL-ALCOHOL OXIDASE VANILLYL-ALCOHOL OXIDASE (AFU_ORTHOLOGUE AFUA_3G09500)-RELATED"/>
    <property type="match status" value="1"/>
</dbReference>
<organism evidence="6 7">
    <name type="scientific">Streptomyces typhae</name>
    <dbReference type="NCBI Taxonomy" id="2681492"/>
    <lineage>
        <taxon>Bacteria</taxon>
        <taxon>Bacillati</taxon>
        <taxon>Actinomycetota</taxon>
        <taxon>Actinomycetes</taxon>
        <taxon>Kitasatosporales</taxon>
        <taxon>Streptomycetaceae</taxon>
        <taxon>Streptomyces</taxon>
    </lineage>
</organism>
<gene>
    <name evidence="6" type="ORF">GPA10_12000</name>
</gene>
<proteinExistence type="predicted"/>
<sequence length="553" mass="59028">MTSATGPGTATAAPGEVWEAFARAVGKEHVSTAPDEIAACLDNTLGITRALAGVVRPGSVEEVQDVVRAANAHGQPLYPVSRGMNVGNGSRLPAGDGQVLVELGRLARIRSVDTEHGYAYVEPGVTQLDLSAHLKDSGAPFFPDVTGAATGASVLGNALEGGLGYTSRGHHRETLSDLEVVLGDGTLLRTGVFPGTGPDLSGLFVQSNFGIVTCARVELVPRPEAYASFRVELARDRDLEQLIDVLVRLRLHGQLDCLTHISNPLRAIGSVKSRDTTAYRPAAPWSAHGALYGSRAQVAAQRRGIRGALRGIASVRFFTDAGLARRRRAAHTLHGLQRLPLLPRAVSARAGALRQLLDNHQDIHDLMRGTPSDAAFDHISRSLGWERLGLIWYSPSIEARGARVRDVVRVAEPVYREHGFAFSASFIMATTDRAVGVLGLTFDKHDPRDVARAHACYGHLVAEMEGIDVLPYRKNVLDSHLTRYPDPGRARALARLKRALDPGGVIAPRRYGIAADAADAAAARRADAATEQQADTAAARRADAAAHEADATE</sequence>
<dbReference type="EMBL" id="WPNZ01000005">
    <property type="protein sequence ID" value="MVO85456.1"/>
    <property type="molecule type" value="Genomic_DNA"/>
</dbReference>
<evidence type="ECO:0000256" key="3">
    <source>
        <dbReference type="ARBA" id="ARBA00023002"/>
    </source>
</evidence>
<dbReference type="InterPro" id="IPR016167">
    <property type="entry name" value="FAD-bd_PCMH_sub1"/>
</dbReference>
<dbReference type="InterPro" id="IPR006094">
    <property type="entry name" value="Oxid_FAD_bind_N"/>
</dbReference>
<dbReference type="AlphaFoldDB" id="A0A6L6WX25"/>
<dbReference type="SUPFAM" id="SSF55103">
    <property type="entry name" value="FAD-linked oxidases, C-terminal domain"/>
    <property type="match status" value="1"/>
</dbReference>
<dbReference type="GO" id="GO:1903457">
    <property type="term" value="P:lactate catabolic process"/>
    <property type="evidence" value="ECO:0007669"/>
    <property type="project" value="TreeGrafter"/>
</dbReference>
<dbReference type="GO" id="GO:0071949">
    <property type="term" value="F:FAD binding"/>
    <property type="evidence" value="ECO:0007669"/>
    <property type="project" value="InterPro"/>
</dbReference>
<dbReference type="InterPro" id="IPR016170">
    <property type="entry name" value="Cytok_DH_C_sf"/>
</dbReference>
<evidence type="ECO:0000256" key="4">
    <source>
        <dbReference type="SAM" id="MobiDB-lite"/>
    </source>
</evidence>
<dbReference type="InterPro" id="IPR036318">
    <property type="entry name" value="FAD-bd_PCMH-like_sf"/>
</dbReference>
<dbReference type="Gene3D" id="3.30.465.10">
    <property type="match status" value="1"/>
</dbReference>
<evidence type="ECO:0000256" key="2">
    <source>
        <dbReference type="ARBA" id="ARBA00022827"/>
    </source>
</evidence>
<evidence type="ECO:0000256" key="1">
    <source>
        <dbReference type="ARBA" id="ARBA00022630"/>
    </source>
</evidence>
<evidence type="ECO:0000313" key="6">
    <source>
        <dbReference type="EMBL" id="MVO85456.1"/>
    </source>
</evidence>
<feature type="region of interest" description="Disordered" evidence="4">
    <location>
        <begin position="522"/>
        <end position="553"/>
    </location>
</feature>
<keyword evidence="2" id="KW-0274">FAD</keyword>
<dbReference type="GO" id="GO:0008720">
    <property type="term" value="F:D-lactate dehydrogenase (NAD+) activity"/>
    <property type="evidence" value="ECO:0007669"/>
    <property type="project" value="TreeGrafter"/>
</dbReference>
<dbReference type="SUPFAM" id="SSF56176">
    <property type="entry name" value="FAD-binding/transporter-associated domain-like"/>
    <property type="match status" value="1"/>
</dbReference>
<accession>A0A6L6WX25</accession>
<dbReference type="InterPro" id="IPR016169">
    <property type="entry name" value="FAD-bd_PCMH_sub2"/>
</dbReference>
<dbReference type="RefSeq" id="WP_157165476.1">
    <property type="nucleotide sequence ID" value="NZ_WPNZ01000005.1"/>
</dbReference>
<comment type="caution">
    <text evidence="6">The sequence shown here is derived from an EMBL/GenBank/DDBJ whole genome shotgun (WGS) entry which is preliminary data.</text>
</comment>
<dbReference type="PROSITE" id="PS51387">
    <property type="entry name" value="FAD_PCMH"/>
    <property type="match status" value="1"/>
</dbReference>
<feature type="compositionally biased region" description="Basic and acidic residues" evidence="4">
    <location>
        <begin position="538"/>
        <end position="553"/>
    </location>
</feature>
<dbReference type="PANTHER" id="PTHR11748">
    <property type="entry name" value="D-LACTATE DEHYDROGENASE"/>
    <property type="match status" value="1"/>
</dbReference>
<feature type="domain" description="FAD-binding PCMH-type" evidence="5">
    <location>
        <begin position="47"/>
        <end position="222"/>
    </location>
</feature>
<dbReference type="Proteomes" id="UP000483802">
    <property type="component" value="Unassembled WGS sequence"/>
</dbReference>
<dbReference type="Gene3D" id="3.40.462.10">
    <property type="entry name" value="FAD-linked oxidases, C-terminal domain"/>
    <property type="match status" value="1"/>
</dbReference>
<keyword evidence="3" id="KW-0560">Oxidoreductase</keyword>
<evidence type="ECO:0000259" key="5">
    <source>
        <dbReference type="PROSITE" id="PS51387"/>
    </source>
</evidence>
<keyword evidence="1" id="KW-0285">Flavoprotein</keyword>
<reference evidence="6 7" key="1">
    <citation type="submission" date="2019-11" db="EMBL/GenBank/DDBJ databases">
        <title>Streptomyces typhae sp. nov., a novel endophytic actinomycete isolated from the root of cattail pollen (Typha angustifolia L.).</title>
        <authorList>
            <person name="Peng C."/>
        </authorList>
    </citation>
    <scope>NUCLEOTIDE SEQUENCE [LARGE SCALE GENOMIC DNA]</scope>
    <source>
        <strain evidence="7">p1417</strain>
    </source>
</reference>
<dbReference type="GO" id="GO:0004458">
    <property type="term" value="F:D-lactate dehydrogenase (cytochrome) activity"/>
    <property type="evidence" value="ECO:0007669"/>
    <property type="project" value="TreeGrafter"/>
</dbReference>